<evidence type="ECO:0000256" key="1">
    <source>
        <dbReference type="ARBA" id="ARBA00004219"/>
    </source>
</evidence>
<dbReference type="Pfam" id="PF13930">
    <property type="entry name" value="Endonuclea_NS_2"/>
    <property type="match status" value="1"/>
</dbReference>
<dbReference type="KEGG" id="mcun:NCTC10297_01942"/>
<organism evidence="7 8">
    <name type="scientific">Moraxella cuniculi</name>
    <dbReference type="NCBI Taxonomy" id="34061"/>
    <lineage>
        <taxon>Bacteria</taxon>
        <taxon>Pseudomonadati</taxon>
        <taxon>Pseudomonadota</taxon>
        <taxon>Gammaproteobacteria</taxon>
        <taxon>Moraxellales</taxon>
        <taxon>Moraxellaceae</taxon>
        <taxon>Moraxella</taxon>
    </lineage>
</organism>
<keyword evidence="3" id="KW-1266">Target cell cytoplasm</keyword>
<dbReference type="InterPro" id="IPR044927">
    <property type="entry name" value="Endonuclea_NS_2"/>
</dbReference>
<dbReference type="RefSeq" id="WP_126331549.1">
    <property type="nucleotide sequence ID" value="NZ_LR134343.1"/>
</dbReference>
<reference evidence="7 8" key="1">
    <citation type="submission" date="2018-12" db="EMBL/GenBank/DDBJ databases">
        <authorList>
            <consortium name="Pathogen Informatics"/>
        </authorList>
    </citation>
    <scope>NUCLEOTIDE SEQUENCE [LARGE SCALE GENOMIC DNA]</scope>
    <source>
        <strain evidence="7 8">NCTC10297</strain>
    </source>
</reference>
<dbReference type="InterPro" id="IPR044929">
    <property type="entry name" value="DNA/RNA_non-sp_Endonuclease_sf"/>
</dbReference>
<dbReference type="Gene3D" id="3.40.570.10">
    <property type="entry name" value="Extracellular Endonuclease, subunit A"/>
    <property type="match status" value="1"/>
</dbReference>
<evidence type="ECO:0000256" key="2">
    <source>
        <dbReference type="ARBA" id="ARBA00022656"/>
    </source>
</evidence>
<evidence type="ECO:0000256" key="4">
    <source>
        <dbReference type="ARBA" id="ARBA00023026"/>
    </source>
</evidence>
<protein>
    <submittedName>
        <fullName evidence="7">Uncharacterized protein</fullName>
    </submittedName>
</protein>
<gene>
    <name evidence="7" type="ORF">NCTC10297_01942</name>
</gene>
<feature type="domain" description="VENN motif-containing" evidence="5">
    <location>
        <begin position="202"/>
        <end position="249"/>
    </location>
</feature>
<comment type="subcellular location">
    <subcellularLocation>
        <location evidence="1">Target cell</location>
        <location evidence="1">Target cell cytoplasm</location>
    </subcellularLocation>
</comment>
<accession>A0A448GZ30</accession>
<evidence type="ECO:0000259" key="5">
    <source>
        <dbReference type="Pfam" id="PF04829"/>
    </source>
</evidence>
<dbReference type="AlphaFoldDB" id="A0A448GZ30"/>
<evidence type="ECO:0000313" key="7">
    <source>
        <dbReference type="EMBL" id="VEG13959.1"/>
    </source>
</evidence>
<evidence type="ECO:0000259" key="6">
    <source>
        <dbReference type="Pfam" id="PF13930"/>
    </source>
</evidence>
<dbReference type="OrthoDB" id="6651667at2"/>
<sequence length="519" mass="57140">MPNTSLINTTNFNQQQTQNQLNQIINNDFNKDKAIKELNAQVAITQAFDSERRKIKSEYAKKAEDYLKQAKDLPDDDPRKAELEAKAQKIQTNLRLFDSITSALYAPNSNGIIGDVTRAVSPELAYRIGQYFKENKLKNEIDGGNRPEEQSLQHLLAHTILGAAVSYATGNNPTTGALSGAGSEVAAPALANYLYGTKDPELLTQDQKDTITSILNLATVATAYTTTGGNVTDTVNAVEVGKVGVENNQNVEILLEIMREDKLRSDPEWDKAFREAERKQLVILNEAAKLVISPYGAGVDYYNAENLSEKALAIASAIPAERAATKGYGLAKKLFEEAAALYKSNKLTSAGKKVEQAVVELQRGRTNQWSQLANKPQANSIYRFDNGFQYTTDAQKRVKEVSADLRIDPWNRNAYQQRIAGGSCRQESDCGGHLIASIFGGPGEAINLVPMDAKLNGAGGAWYTMETRWKNTLENNGTVQVKIEPIYIGNSKRPTSFKVREVVNGKLYEFTLQNTETGK</sequence>
<proteinExistence type="predicted"/>
<keyword evidence="4" id="KW-0843">Virulence</keyword>
<dbReference type="InterPro" id="IPR006914">
    <property type="entry name" value="VENN_dom"/>
</dbReference>
<evidence type="ECO:0000313" key="8">
    <source>
        <dbReference type="Proteomes" id="UP000274100"/>
    </source>
</evidence>
<name>A0A448GZ30_9GAMM</name>
<evidence type="ECO:0000256" key="3">
    <source>
        <dbReference type="ARBA" id="ARBA00022913"/>
    </source>
</evidence>
<dbReference type="Proteomes" id="UP000274100">
    <property type="component" value="Chromosome"/>
</dbReference>
<dbReference type="EMBL" id="LR134343">
    <property type="protein sequence ID" value="VEG13959.1"/>
    <property type="molecule type" value="Genomic_DNA"/>
</dbReference>
<keyword evidence="2" id="KW-0800">Toxin</keyword>
<feature type="domain" description="Type VII secretion system protein EssD-like" evidence="6">
    <location>
        <begin position="379"/>
        <end position="500"/>
    </location>
</feature>
<dbReference type="Pfam" id="PF04829">
    <property type="entry name" value="PT-VENN"/>
    <property type="match status" value="1"/>
</dbReference>
<dbReference type="GO" id="GO:0090729">
    <property type="term" value="F:toxin activity"/>
    <property type="evidence" value="ECO:0007669"/>
    <property type="project" value="UniProtKB-KW"/>
</dbReference>